<dbReference type="GO" id="GO:0046872">
    <property type="term" value="F:metal ion binding"/>
    <property type="evidence" value="ECO:0007669"/>
    <property type="project" value="UniProtKB-KW"/>
</dbReference>
<dbReference type="GO" id="GO:0005524">
    <property type="term" value="F:ATP binding"/>
    <property type="evidence" value="ECO:0007669"/>
    <property type="project" value="UniProtKB-KW"/>
</dbReference>
<dbReference type="InterPro" id="IPR003442">
    <property type="entry name" value="T6A_TsaE"/>
</dbReference>
<comment type="similarity">
    <text evidence="2">Belongs to the TsaE family.</text>
</comment>
<accession>X5GX33</accession>
<dbReference type="PANTHER" id="PTHR33540:SF2">
    <property type="entry name" value="TRNA THREONYLCARBAMOYLADENOSINE BIOSYNTHESIS PROTEIN TSAE"/>
    <property type="match status" value="1"/>
</dbReference>
<keyword evidence="9" id="KW-0460">Magnesium</keyword>
<evidence type="ECO:0000256" key="7">
    <source>
        <dbReference type="ARBA" id="ARBA00022741"/>
    </source>
</evidence>
<sequence length="147" mass="16556">MEIKYNLTEINEVAKMIVSILGERRIIFLYGDLGSGKTRLSGEVIRLMLGDPSLIVQSPTYGIVNVYKSISNTIAHLDLYRIKSPSELYEIGLQEILQQSFCIIEWPEIMQSGFSVDLRGVCQLTIGSTEVDDERVLTILNPRSRSC</sequence>
<proteinExistence type="inferred from homology"/>
<dbReference type="OrthoDB" id="9800307at2"/>
<dbReference type="RefSeq" id="WP_038559845.1">
    <property type="nucleotide sequence ID" value="NZ_CP007481.1"/>
</dbReference>
<dbReference type="NCBIfam" id="TIGR00150">
    <property type="entry name" value="T6A_YjeE"/>
    <property type="match status" value="1"/>
</dbReference>
<evidence type="ECO:0000256" key="3">
    <source>
        <dbReference type="ARBA" id="ARBA00019010"/>
    </source>
</evidence>
<dbReference type="Gene3D" id="3.40.50.300">
    <property type="entry name" value="P-loop containing nucleotide triphosphate hydrolases"/>
    <property type="match status" value="1"/>
</dbReference>
<evidence type="ECO:0000256" key="5">
    <source>
        <dbReference type="ARBA" id="ARBA00022694"/>
    </source>
</evidence>
<dbReference type="GO" id="GO:0002949">
    <property type="term" value="P:tRNA threonylcarbamoyladenosine modification"/>
    <property type="evidence" value="ECO:0007669"/>
    <property type="project" value="InterPro"/>
</dbReference>
<dbReference type="KEGG" id="nhm:NHE_0664"/>
<evidence type="ECO:0000256" key="9">
    <source>
        <dbReference type="ARBA" id="ARBA00022842"/>
    </source>
</evidence>
<keyword evidence="8" id="KW-0067">ATP-binding</keyword>
<dbReference type="STRING" id="1286528.NHE_0664"/>
<evidence type="ECO:0000256" key="2">
    <source>
        <dbReference type="ARBA" id="ARBA00007599"/>
    </source>
</evidence>
<comment type="subcellular location">
    <subcellularLocation>
        <location evidence="1">Cytoplasm</location>
    </subcellularLocation>
</comment>
<evidence type="ECO:0000256" key="6">
    <source>
        <dbReference type="ARBA" id="ARBA00022723"/>
    </source>
</evidence>
<dbReference type="GO" id="GO:0005737">
    <property type="term" value="C:cytoplasm"/>
    <property type="evidence" value="ECO:0007669"/>
    <property type="project" value="UniProtKB-SubCell"/>
</dbReference>
<dbReference type="EMBL" id="CP007481">
    <property type="protein sequence ID" value="AHX11597.1"/>
    <property type="molecule type" value="Genomic_DNA"/>
</dbReference>
<evidence type="ECO:0000313" key="12">
    <source>
        <dbReference type="Proteomes" id="UP000023755"/>
    </source>
</evidence>
<dbReference type="PANTHER" id="PTHR33540">
    <property type="entry name" value="TRNA THREONYLCARBAMOYLADENOSINE BIOSYNTHESIS PROTEIN TSAE"/>
    <property type="match status" value="1"/>
</dbReference>
<organism evidence="11 12">
    <name type="scientific">Neorickettsia helminthoeca str. Oregon</name>
    <dbReference type="NCBI Taxonomy" id="1286528"/>
    <lineage>
        <taxon>Bacteria</taxon>
        <taxon>Pseudomonadati</taxon>
        <taxon>Pseudomonadota</taxon>
        <taxon>Alphaproteobacteria</taxon>
        <taxon>Rickettsiales</taxon>
        <taxon>Anaplasmataceae</taxon>
        <taxon>Neorickettsia</taxon>
    </lineage>
</organism>
<gene>
    <name evidence="11" type="ORF">NHE_0664</name>
</gene>
<dbReference type="HOGENOM" id="CLU_087829_5_0_5"/>
<protein>
    <recommendedName>
        <fullName evidence="3">tRNA threonylcarbamoyladenosine biosynthesis protein TsaE</fullName>
    </recommendedName>
    <alternativeName>
        <fullName evidence="10">t(6)A37 threonylcarbamoyladenosine biosynthesis protein TsaE</fullName>
    </alternativeName>
</protein>
<reference evidence="11 12" key="1">
    <citation type="submission" date="2014-03" db="EMBL/GenBank/DDBJ databases">
        <title>Sequencing and Comparison of Genomes and Transcriptome Profiles of Human Ehrlichiosis Agents.</title>
        <authorList>
            <person name="Lin M."/>
            <person name="Daugherty S.C."/>
            <person name="Nagaraj S."/>
            <person name="Cheng Z."/>
            <person name="Xiong Q."/>
            <person name="Lin F.-Y."/>
            <person name="Sengamalay N."/>
            <person name="Ott S."/>
            <person name="Godinez A."/>
            <person name="Tallon L.J."/>
            <person name="Sadzewicz L."/>
            <person name="Fraser C.M."/>
            <person name="Dunning Hotopp J.C."/>
            <person name="Rikihisa Y."/>
        </authorList>
    </citation>
    <scope>NUCLEOTIDE SEQUENCE [LARGE SCALE GENOMIC DNA]</scope>
    <source>
        <strain evidence="11 12">Oregon</strain>
    </source>
</reference>
<evidence type="ECO:0000313" key="11">
    <source>
        <dbReference type="EMBL" id="AHX11597.1"/>
    </source>
</evidence>
<keyword evidence="7" id="KW-0547">Nucleotide-binding</keyword>
<dbReference type="Proteomes" id="UP000023755">
    <property type="component" value="Chromosome"/>
</dbReference>
<name>X5GX33_9RICK</name>
<evidence type="ECO:0000256" key="1">
    <source>
        <dbReference type="ARBA" id="ARBA00004496"/>
    </source>
</evidence>
<keyword evidence="5" id="KW-0819">tRNA processing</keyword>
<evidence type="ECO:0000256" key="10">
    <source>
        <dbReference type="ARBA" id="ARBA00032441"/>
    </source>
</evidence>
<keyword evidence="6" id="KW-0479">Metal-binding</keyword>
<dbReference type="Pfam" id="PF02367">
    <property type="entry name" value="TsaE"/>
    <property type="match status" value="1"/>
</dbReference>
<dbReference type="InterPro" id="IPR027417">
    <property type="entry name" value="P-loop_NTPase"/>
</dbReference>
<evidence type="ECO:0000256" key="4">
    <source>
        <dbReference type="ARBA" id="ARBA00022490"/>
    </source>
</evidence>
<keyword evidence="4" id="KW-0963">Cytoplasm</keyword>
<dbReference type="AlphaFoldDB" id="X5GX33"/>
<keyword evidence="12" id="KW-1185">Reference proteome</keyword>
<evidence type="ECO:0000256" key="8">
    <source>
        <dbReference type="ARBA" id="ARBA00022840"/>
    </source>
</evidence>
<dbReference type="SUPFAM" id="SSF52540">
    <property type="entry name" value="P-loop containing nucleoside triphosphate hydrolases"/>
    <property type="match status" value="1"/>
</dbReference>